<dbReference type="InParanoid" id="I1BUR6"/>
<evidence type="ECO:0000313" key="2">
    <source>
        <dbReference type="Proteomes" id="UP000009138"/>
    </source>
</evidence>
<dbReference type="RefSeq" id="XP_067515342.1">
    <property type="nucleotide sequence ID" value="XM_067659241.1"/>
</dbReference>
<reference evidence="1 2" key="1">
    <citation type="journal article" date="2009" name="PLoS Genet.">
        <title>Genomic analysis of the basal lineage fungus Rhizopus oryzae reveals a whole-genome duplication.</title>
        <authorList>
            <person name="Ma L.-J."/>
            <person name="Ibrahim A.S."/>
            <person name="Skory C."/>
            <person name="Grabherr M.G."/>
            <person name="Burger G."/>
            <person name="Butler M."/>
            <person name="Elias M."/>
            <person name="Idnurm A."/>
            <person name="Lang B.F."/>
            <person name="Sone T."/>
            <person name="Abe A."/>
            <person name="Calvo S.E."/>
            <person name="Corrochano L.M."/>
            <person name="Engels R."/>
            <person name="Fu J."/>
            <person name="Hansberg W."/>
            <person name="Kim J.-M."/>
            <person name="Kodira C.D."/>
            <person name="Koehrsen M.J."/>
            <person name="Liu B."/>
            <person name="Miranda-Saavedra D."/>
            <person name="O'Leary S."/>
            <person name="Ortiz-Castellanos L."/>
            <person name="Poulter R."/>
            <person name="Rodriguez-Romero J."/>
            <person name="Ruiz-Herrera J."/>
            <person name="Shen Y.-Q."/>
            <person name="Zeng Q."/>
            <person name="Galagan J."/>
            <person name="Birren B.W."/>
            <person name="Cuomo C.A."/>
            <person name="Wickes B.L."/>
        </authorList>
    </citation>
    <scope>NUCLEOTIDE SEQUENCE [LARGE SCALE GENOMIC DNA]</scope>
    <source>
        <strain evidence="2">RA 99-880 / ATCC MYA-4621 / FGSC 9543 / NRRL 43880</strain>
    </source>
</reference>
<organism evidence="1 2">
    <name type="scientific">Rhizopus delemar (strain RA 99-880 / ATCC MYA-4621 / FGSC 9543 / NRRL 43880)</name>
    <name type="common">Mucormycosis agent</name>
    <name type="synonym">Rhizopus arrhizus var. delemar</name>
    <dbReference type="NCBI Taxonomy" id="246409"/>
    <lineage>
        <taxon>Eukaryota</taxon>
        <taxon>Fungi</taxon>
        <taxon>Fungi incertae sedis</taxon>
        <taxon>Mucoromycota</taxon>
        <taxon>Mucoromycotina</taxon>
        <taxon>Mucoromycetes</taxon>
        <taxon>Mucorales</taxon>
        <taxon>Mucorineae</taxon>
        <taxon>Rhizopodaceae</taxon>
        <taxon>Rhizopus</taxon>
    </lineage>
</organism>
<dbReference type="AlphaFoldDB" id="I1BUR6"/>
<proteinExistence type="predicted"/>
<gene>
    <name evidence="1" type="ORF">RO3G_04651</name>
</gene>
<accession>I1BUR6</accession>
<evidence type="ECO:0000313" key="1">
    <source>
        <dbReference type="EMBL" id="EIE79946.1"/>
    </source>
</evidence>
<protein>
    <submittedName>
        <fullName evidence="1">Uncharacterized protein</fullName>
    </submittedName>
</protein>
<name>I1BUR6_RHIO9</name>
<sequence length="54" mass="6588">MKVSIFHGYNSLDSDNLRDPYDKNLDHEAKLEIAFDVFTERFIWSIHHIRFHIR</sequence>
<dbReference type="GeneID" id="93611622"/>
<dbReference type="Proteomes" id="UP000009138">
    <property type="component" value="Unassembled WGS sequence"/>
</dbReference>
<dbReference type="EMBL" id="CH476734">
    <property type="protein sequence ID" value="EIE79946.1"/>
    <property type="molecule type" value="Genomic_DNA"/>
</dbReference>
<dbReference type="VEuPathDB" id="FungiDB:RO3G_04651"/>
<keyword evidence="2" id="KW-1185">Reference proteome</keyword>